<dbReference type="PANTHER" id="PTHR19282:SF544">
    <property type="entry name" value="TETRASPANIN"/>
    <property type="match status" value="1"/>
</dbReference>
<feature type="transmembrane region" description="Helical" evidence="7">
    <location>
        <begin position="86"/>
        <end position="105"/>
    </location>
</feature>
<evidence type="ECO:0000256" key="6">
    <source>
        <dbReference type="PIRSR" id="PIRSR002419-1"/>
    </source>
</evidence>
<comment type="similarity">
    <text evidence="2 7">Belongs to the tetraspanin (TM4SF) family.</text>
</comment>
<dbReference type="AlphaFoldDB" id="A0A9P0HQ19"/>
<evidence type="ECO:0000256" key="2">
    <source>
        <dbReference type="ARBA" id="ARBA00006840"/>
    </source>
</evidence>
<dbReference type="PRINTS" id="PR00259">
    <property type="entry name" value="TMFOUR"/>
</dbReference>
<dbReference type="OrthoDB" id="6628431at2759"/>
<evidence type="ECO:0000256" key="3">
    <source>
        <dbReference type="ARBA" id="ARBA00022692"/>
    </source>
</evidence>
<dbReference type="InterPro" id="IPR000301">
    <property type="entry name" value="Tetraspanin_animals"/>
</dbReference>
<evidence type="ECO:0000256" key="7">
    <source>
        <dbReference type="RuleBase" id="RU361218"/>
    </source>
</evidence>
<dbReference type="InterPro" id="IPR008952">
    <property type="entry name" value="Tetraspanin_EC2_sf"/>
</dbReference>
<dbReference type="GO" id="GO:0005886">
    <property type="term" value="C:plasma membrane"/>
    <property type="evidence" value="ECO:0007669"/>
    <property type="project" value="TreeGrafter"/>
</dbReference>
<keyword evidence="5 7" id="KW-0472">Membrane</keyword>
<dbReference type="EMBL" id="OV725082">
    <property type="protein sequence ID" value="CAH1405712.1"/>
    <property type="molecule type" value="Genomic_DNA"/>
</dbReference>
<keyword evidence="9" id="KW-1185">Reference proteome</keyword>
<accession>A0A9P0HQ19</accession>
<feature type="transmembrane region" description="Helical" evidence="7">
    <location>
        <begin position="53"/>
        <end position="74"/>
    </location>
</feature>
<gene>
    <name evidence="8" type="ORF">NEZAVI_LOCUS13858</name>
</gene>
<evidence type="ECO:0000256" key="4">
    <source>
        <dbReference type="ARBA" id="ARBA00022989"/>
    </source>
</evidence>
<dbReference type="InterPro" id="IPR018499">
    <property type="entry name" value="Tetraspanin/Peripherin"/>
</dbReference>
<proteinExistence type="inferred from homology"/>
<dbReference type="Pfam" id="PF00335">
    <property type="entry name" value="Tetraspanin"/>
    <property type="match status" value="1"/>
</dbReference>
<dbReference type="CDD" id="cd03127">
    <property type="entry name" value="tetraspanin_LEL"/>
    <property type="match status" value="1"/>
</dbReference>
<feature type="transmembrane region" description="Helical" evidence="7">
    <location>
        <begin position="12"/>
        <end position="33"/>
    </location>
</feature>
<keyword evidence="6" id="KW-1015">Disulfide bond</keyword>
<evidence type="ECO:0000256" key="5">
    <source>
        <dbReference type="ARBA" id="ARBA00023136"/>
    </source>
</evidence>
<keyword evidence="3 7" id="KW-0812">Transmembrane</keyword>
<reference evidence="8" key="1">
    <citation type="submission" date="2022-01" db="EMBL/GenBank/DDBJ databases">
        <authorList>
            <person name="King R."/>
        </authorList>
    </citation>
    <scope>NUCLEOTIDE SEQUENCE</scope>
</reference>
<dbReference type="SUPFAM" id="SSF48652">
    <property type="entry name" value="Tetraspanin"/>
    <property type="match status" value="1"/>
</dbReference>
<sequence>MGFCSCTTKYILFFFNLACALLGLLVLGVSIYANIHGRSLKAFLQGEITITSIFLICIGAAVFLIAFFGCCGAIREDHCFLNTYGVILSILLLAQIALGVLALVYKSRFPDTFSKYLDETFHKAISDDKDAIQNMSEIQAGLECCGVTDFNDYTSNKKDIPASCCMSRQQNNSTCTSNEAYQQGCKVAGIELIKFSLQILGIIALTVGGVELLGVILAFCLASSIKRNEMRGYA</sequence>
<dbReference type="PIRSF" id="PIRSF002419">
    <property type="entry name" value="Tetraspanin"/>
    <property type="match status" value="1"/>
</dbReference>
<protein>
    <recommendedName>
        <fullName evidence="7">Tetraspanin</fullName>
    </recommendedName>
</protein>
<dbReference type="Proteomes" id="UP001152798">
    <property type="component" value="Chromosome 6"/>
</dbReference>
<feature type="transmembrane region" description="Helical" evidence="7">
    <location>
        <begin position="199"/>
        <end position="222"/>
    </location>
</feature>
<dbReference type="PANTHER" id="PTHR19282">
    <property type="entry name" value="TETRASPANIN"/>
    <property type="match status" value="1"/>
</dbReference>
<comment type="subcellular location">
    <subcellularLocation>
        <location evidence="1 7">Membrane</location>
        <topology evidence="1 7">Multi-pass membrane protein</topology>
    </subcellularLocation>
</comment>
<keyword evidence="4 7" id="KW-1133">Transmembrane helix</keyword>
<feature type="disulfide bond" evidence="6">
    <location>
        <begin position="145"/>
        <end position="165"/>
    </location>
</feature>
<evidence type="ECO:0000313" key="8">
    <source>
        <dbReference type="EMBL" id="CAH1405712.1"/>
    </source>
</evidence>
<organism evidence="8 9">
    <name type="scientific">Nezara viridula</name>
    <name type="common">Southern green stink bug</name>
    <name type="synonym">Cimex viridulus</name>
    <dbReference type="NCBI Taxonomy" id="85310"/>
    <lineage>
        <taxon>Eukaryota</taxon>
        <taxon>Metazoa</taxon>
        <taxon>Ecdysozoa</taxon>
        <taxon>Arthropoda</taxon>
        <taxon>Hexapoda</taxon>
        <taxon>Insecta</taxon>
        <taxon>Pterygota</taxon>
        <taxon>Neoptera</taxon>
        <taxon>Paraneoptera</taxon>
        <taxon>Hemiptera</taxon>
        <taxon>Heteroptera</taxon>
        <taxon>Panheteroptera</taxon>
        <taxon>Pentatomomorpha</taxon>
        <taxon>Pentatomoidea</taxon>
        <taxon>Pentatomidae</taxon>
        <taxon>Pentatominae</taxon>
        <taxon>Nezara</taxon>
    </lineage>
</organism>
<name>A0A9P0HQ19_NEZVI</name>
<evidence type="ECO:0000256" key="1">
    <source>
        <dbReference type="ARBA" id="ARBA00004141"/>
    </source>
</evidence>
<evidence type="ECO:0000313" key="9">
    <source>
        <dbReference type="Proteomes" id="UP001152798"/>
    </source>
</evidence>
<dbReference type="Gene3D" id="1.10.1450.10">
    <property type="entry name" value="Tetraspanin"/>
    <property type="match status" value="1"/>
</dbReference>